<organism evidence="2 3">
    <name type="scientific">Vibrio ordalii FS-238</name>
    <dbReference type="NCBI Taxonomy" id="617133"/>
    <lineage>
        <taxon>Bacteria</taxon>
        <taxon>Pseudomonadati</taxon>
        <taxon>Pseudomonadota</taxon>
        <taxon>Gammaproteobacteria</taxon>
        <taxon>Vibrionales</taxon>
        <taxon>Vibrionaceae</taxon>
        <taxon>Vibrio</taxon>
    </lineage>
</organism>
<dbReference type="Proteomes" id="UP000094808">
    <property type="component" value="Unassembled WGS sequence"/>
</dbReference>
<dbReference type="AlphaFoldDB" id="A0A853R830"/>
<evidence type="ECO:0000313" key="2">
    <source>
        <dbReference type="EMBL" id="OEE40975.1"/>
    </source>
</evidence>
<evidence type="ECO:0000313" key="3">
    <source>
        <dbReference type="Proteomes" id="UP000094808"/>
    </source>
</evidence>
<feature type="domain" description="HNH nuclease" evidence="1">
    <location>
        <begin position="33"/>
        <end position="85"/>
    </location>
</feature>
<keyword evidence="3" id="KW-1185">Reference proteome</keyword>
<dbReference type="Pfam" id="PF13391">
    <property type="entry name" value="HNH_2"/>
    <property type="match status" value="1"/>
</dbReference>
<protein>
    <recommendedName>
        <fullName evidence="1">HNH nuclease domain-containing protein</fullName>
    </recommendedName>
</protein>
<name>A0A853R830_9VIBR</name>
<reference evidence="2 3" key="1">
    <citation type="journal article" date="2012" name="Science">
        <title>Ecological populations of bacteria act as socially cohesive units of antibiotic production and resistance.</title>
        <authorList>
            <person name="Cordero O.X."/>
            <person name="Wildschutte H."/>
            <person name="Kirkup B."/>
            <person name="Proehl S."/>
            <person name="Ngo L."/>
            <person name="Hussain F."/>
            <person name="Le Roux F."/>
            <person name="Mincer T."/>
            <person name="Polz M.F."/>
        </authorList>
    </citation>
    <scope>NUCLEOTIDE SEQUENCE [LARGE SCALE GENOMIC DNA]</scope>
    <source>
        <strain evidence="2 3">FS-238</strain>
    </source>
</reference>
<proteinExistence type="predicted"/>
<gene>
    <name evidence="2" type="ORF">A1QS_13800</name>
</gene>
<accession>A0A853R830</accession>
<sequence length="326" mass="38243">MGIGLKTQKMLWGRAASRCAYPDCKMELVMDATQTDDESIVGEACHIVARSADGPRGESPLTSEQRDKYNNLLLLCNVHHKVIDDQSEHYTVEHLRKMKSDHEAWVTSQLASFDAHKQRDDEIYITYIEKLETLVELENWNNWSSWLFGGGQPQITREQIKKLEELKEYIFSRVWPNRYSDLESAFENCRRVIQDLINTFYEHSEDFGKDKLIIAKFYRNYPHQSKERDEAVLAFEEHCYLVEDLALELNRALNYVLDMVRKNILYTYRLELGILYVTSGPNMDFTFSNLRAQYSVIEKSGIPYPGLTEFKDTVRFERDLWFGTKT</sequence>
<comment type="caution">
    <text evidence="2">The sequence shown here is derived from an EMBL/GenBank/DDBJ whole genome shotgun (WGS) entry which is preliminary data.</text>
</comment>
<dbReference type="EMBL" id="AJYS02000051">
    <property type="protein sequence ID" value="OEE40975.1"/>
    <property type="molecule type" value="Genomic_DNA"/>
</dbReference>
<evidence type="ECO:0000259" key="1">
    <source>
        <dbReference type="Pfam" id="PF13391"/>
    </source>
</evidence>
<dbReference type="InterPro" id="IPR003615">
    <property type="entry name" value="HNH_nuc"/>
</dbReference>